<dbReference type="RefSeq" id="XP_040686814.1">
    <property type="nucleotide sequence ID" value="XM_040831240.1"/>
</dbReference>
<dbReference type="STRING" id="1073089.A0A1L9RE45"/>
<keyword evidence="1" id="KW-0472">Membrane</keyword>
<accession>A0A1L9RE45</accession>
<organism evidence="2 3">
    <name type="scientific">Aspergillus wentii DTO 134E9</name>
    <dbReference type="NCBI Taxonomy" id="1073089"/>
    <lineage>
        <taxon>Eukaryota</taxon>
        <taxon>Fungi</taxon>
        <taxon>Dikarya</taxon>
        <taxon>Ascomycota</taxon>
        <taxon>Pezizomycotina</taxon>
        <taxon>Eurotiomycetes</taxon>
        <taxon>Eurotiomycetidae</taxon>
        <taxon>Eurotiales</taxon>
        <taxon>Aspergillaceae</taxon>
        <taxon>Aspergillus</taxon>
        <taxon>Aspergillus subgen. Cremei</taxon>
    </lineage>
</organism>
<sequence>MPCYGYARDLESNHESISKQCKWAILLPWCAIGYLCILLAFLNIASVSSGSLIPSELMFYFLRNDQPPFYAFSQGSGNYEKPKGFKVVALVPFSSHERTVILDCYLQRNLVHNHGLLDGVVFLPQTQDAASLEWLTSIVEETPAYRISGPVDDLVGDSMDDGAMYIQIDGDVVFLEDNAIPTIVKTKLDHQNSLFVSANVVNEAALVGLHSHPGVTLPYLPELHRVPQTAASHFQTGNDWRASNLPPWDGPADFKVQKSFSPPFEGHRWLPSSDTEANQAPISASVYTKDGPGMSHWTVSAQQHYSFLHHLESGDLRRYKFPMWVDPVGSASPNFMCFWGIDKNDVRTAIQNNSSKGHDLRAMQETNQKTRHVIIDGKGLVSRYSTSSGTGGLDSTDLLQRYQAYAQEMVCLKTS</sequence>
<proteinExistence type="predicted"/>
<dbReference type="OrthoDB" id="5593235at2759"/>
<gene>
    <name evidence="2" type="ORF">ASPWEDRAFT_174563</name>
</gene>
<dbReference type="AlphaFoldDB" id="A0A1L9RE45"/>
<keyword evidence="3" id="KW-1185">Reference proteome</keyword>
<evidence type="ECO:0000313" key="3">
    <source>
        <dbReference type="Proteomes" id="UP000184383"/>
    </source>
</evidence>
<keyword evidence="1" id="KW-1133">Transmembrane helix</keyword>
<evidence type="ECO:0000313" key="2">
    <source>
        <dbReference type="EMBL" id="OJJ33137.1"/>
    </source>
</evidence>
<dbReference type="VEuPathDB" id="FungiDB:ASPWEDRAFT_174563"/>
<name>A0A1L9RE45_ASPWE</name>
<protein>
    <submittedName>
        <fullName evidence="2">Uncharacterized protein</fullName>
    </submittedName>
</protein>
<reference evidence="3" key="1">
    <citation type="journal article" date="2017" name="Genome Biol.">
        <title>Comparative genomics reveals high biological diversity and specific adaptations in the industrially and medically important fungal genus Aspergillus.</title>
        <authorList>
            <person name="de Vries R.P."/>
            <person name="Riley R."/>
            <person name="Wiebenga A."/>
            <person name="Aguilar-Osorio G."/>
            <person name="Amillis S."/>
            <person name="Uchima C.A."/>
            <person name="Anderluh G."/>
            <person name="Asadollahi M."/>
            <person name="Askin M."/>
            <person name="Barry K."/>
            <person name="Battaglia E."/>
            <person name="Bayram O."/>
            <person name="Benocci T."/>
            <person name="Braus-Stromeyer S.A."/>
            <person name="Caldana C."/>
            <person name="Canovas D."/>
            <person name="Cerqueira G.C."/>
            <person name="Chen F."/>
            <person name="Chen W."/>
            <person name="Choi C."/>
            <person name="Clum A."/>
            <person name="Dos Santos R.A."/>
            <person name="Damasio A.R."/>
            <person name="Diallinas G."/>
            <person name="Emri T."/>
            <person name="Fekete E."/>
            <person name="Flipphi M."/>
            <person name="Freyberg S."/>
            <person name="Gallo A."/>
            <person name="Gournas C."/>
            <person name="Habgood R."/>
            <person name="Hainaut M."/>
            <person name="Harispe M.L."/>
            <person name="Henrissat B."/>
            <person name="Hilden K.S."/>
            <person name="Hope R."/>
            <person name="Hossain A."/>
            <person name="Karabika E."/>
            <person name="Karaffa L."/>
            <person name="Karanyi Z."/>
            <person name="Krasevec N."/>
            <person name="Kuo A."/>
            <person name="Kusch H."/>
            <person name="LaButti K."/>
            <person name="Lagendijk E.L."/>
            <person name="Lapidus A."/>
            <person name="Levasseur A."/>
            <person name="Lindquist E."/>
            <person name="Lipzen A."/>
            <person name="Logrieco A.F."/>
            <person name="MacCabe A."/>
            <person name="Maekelae M.R."/>
            <person name="Malavazi I."/>
            <person name="Melin P."/>
            <person name="Meyer V."/>
            <person name="Mielnichuk N."/>
            <person name="Miskei M."/>
            <person name="Molnar A.P."/>
            <person name="Mule G."/>
            <person name="Ngan C.Y."/>
            <person name="Orejas M."/>
            <person name="Orosz E."/>
            <person name="Ouedraogo J.P."/>
            <person name="Overkamp K.M."/>
            <person name="Park H.-S."/>
            <person name="Perrone G."/>
            <person name="Piumi F."/>
            <person name="Punt P.J."/>
            <person name="Ram A.F."/>
            <person name="Ramon A."/>
            <person name="Rauscher S."/>
            <person name="Record E."/>
            <person name="Riano-Pachon D.M."/>
            <person name="Robert V."/>
            <person name="Roehrig J."/>
            <person name="Ruller R."/>
            <person name="Salamov A."/>
            <person name="Salih N.S."/>
            <person name="Samson R.A."/>
            <person name="Sandor E."/>
            <person name="Sanguinetti M."/>
            <person name="Schuetze T."/>
            <person name="Sepcic K."/>
            <person name="Shelest E."/>
            <person name="Sherlock G."/>
            <person name="Sophianopoulou V."/>
            <person name="Squina F.M."/>
            <person name="Sun H."/>
            <person name="Susca A."/>
            <person name="Todd R.B."/>
            <person name="Tsang A."/>
            <person name="Unkles S.E."/>
            <person name="van de Wiele N."/>
            <person name="van Rossen-Uffink D."/>
            <person name="Oliveira J.V."/>
            <person name="Vesth T.C."/>
            <person name="Visser J."/>
            <person name="Yu J.-H."/>
            <person name="Zhou M."/>
            <person name="Andersen M.R."/>
            <person name="Archer D.B."/>
            <person name="Baker S.E."/>
            <person name="Benoit I."/>
            <person name="Brakhage A.A."/>
            <person name="Braus G.H."/>
            <person name="Fischer R."/>
            <person name="Frisvad J.C."/>
            <person name="Goldman G.H."/>
            <person name="Houbraken J."/>
            <person name="Oakley B."/>
            <person name="Pocsi I."/>
            <person name="Scazzocchio C."/>
            <person name="Seiboth B."/>
            <person name="vanKuyk P.A."/>
            <person name="Wortman J."/>
            <person name="Dyer P.S."/>
            <person name="Grigoriev I.V."/>
        </authorList>
    </citation>
    <scope>NUCLEOTIDE SEQUENCE [LARGE SCALE GENOMIC DNA]</scope>
    <source>
        <strain evidence="3">DTO 134E9</strain>
    </source>
</reference>
<dbReference type="GeneID" id="63747088"/>
<evidence type="ECO:0000256" key="1">
    <source>
        <dbReference type="SAM" id="Phobius"/>
    </source>
</evidence>
<dbReference type="EMBL" id="KV878214">
    <property type="protein sequence ID" value="OJJ33137.1"/>
    <property type="molecule type" value="Genomic_DNA"/>
</dbReference>
<keyword evidence="1" id="KW-0812">Transmembrane</keyword>
<dbReference type="Proteomes" id="UP000184383">
    <property type="component" value="Unassembled WGS sequence"/>
</dbReference>
<feature type="transmembrane region" description="Helical" evidence="1">
    <location>
        <begin position="23"/>
        <end position="45"/>
    </location>
</feature>